<proteinExistence type="predicted"/>
<dbReference type="EMBL" id="LS398551">
    <property type="protein sequence ID" value="SPR03032.1"/>
    <property type="molecule type" value="Genomic_DNA"/>
</dbReference>
<sequence>MNFGTPECPKCRGLTVEELQKVDFTKINMDELFGDILTKAQNSMNKDIIAGIKDKVHRMQQSQSK</sequence>
<reference evidence="4" key="3">
    <citation type="submission" date="2018-03" db="EMBL/GenBank/DDBJ databases">
        <authorList>
            <person name="Batty M. E."/>
            <person name="Batty M E."/>
        </authorList>
    </citation>
    <scope>NUCLEOTIDE SEQUENCE [LARGE SCALE GENOMIC DNA]</scope>
    <source>
        <strain evidence="4">Gilliam</strain>
    </source>
</reference>
<organism evidence="1 3">
    <name type="scientific">Orientia tsutsugamushi str. Gilliam</name>
    <dbReference type="NCBI Taxonomy" id="1359184"/>
    <lineage>
        <taxon>Bacteria</taxon>
        <taxon>Pseudomonadati</taxon>
        <taxon>Pseudomonadota</taxon>
        <taxon>Alphaproteobacteria</taxon>
        <taxon>Rickettsiales</taxon>
        <taxon>Rickettsiaceae</taxon>
        <taxon>Rickettsieae</taxon>
        <taxon>Orientia</taxon>
    </lineage>
</organism>
<accession>A0A0F3M8P6</accession>
<evidence type="ECO:0000313" key="3">
    <source>
        <dbReference type="Proteomes" id="UP000033769"/>
    </source>
</evidence>
<dbReference type="Proteomes" id="UP000033769">
    <property type="component" value="Unassembled WGS sequence"/>
</dbReference>
<name>A0A0F3M8P6_ORITS</name>
<dbReference type="PATRIC" id="fig|1359184.3.peg.1487"/>
<dbReference type="AlphaFoldDB" id="A0A0F3M8P6"/>
<dbReference type="EMBL" id="LANO01000032">
    <property type="protein sequence ID" value="KJV52021.1"/>
    <property type="molecule type" value="Genomic_DNA"/>
</dbReference>
<evidence type="ECO:0000313" key="1">
    <source>
        <dbReference type="EMBL" id="KJV52021.1"/>
    </source>
</evidence>
<gene>
    <name evidence="2" type="primary">traN</name>
    <name evidence="2" type="ORF">GILLIAM_00217</name>
    <name evidence="1" type="ORF">OTSGILL_1829</name>
</gene>
<reference evidence="1 3" key="1">
    <citation type="submission" date="2015-02" db="EMBL/GenBank/DDBJ databases">
        <title>Genome Sequencing of Rickettsiales.</title>
        <authorList>
            <person name="Daugherty S.C."/>
            <person name="Su Q."/>
            <person name="Abolude K."/>
            <person name="Beier-Sexton M."/>
            <person name="Carlyon J.A."/>
            <person name="Carter R."/>
            <person name="Day N.P."/>
            <person name="Dumler S.J."/>
            <person name="Dyachenko V."/>
            <person name="Godinez A."/>
            <person name="Kurtti T.J."/>
            <person name="Lichay M."/>
            <person name="Mullins K.E."/>
            <person name="Ott S."/>
            <person name="Pappas-Brown V."/>
            <person name="Paris D.H."/>
            <person name="Patel P."/>
            <person name="Richards A.L."/>
            <person name="Sadzewicz L."/>
            <person name="Sears K."/>
            <person name="Seidman D."/>
            <person name="Sengamalay N."/>
            <person name="Stenos J."/>
            <person name="Tallon L.J."/>
            <person name="Vincent G."/>
            <person name="Fraser C.M."/>
            <person name="Munderloh U."/>
            <person name="Dunning-Hotopp J.C."/>
        </authorList>
    </citation>
    <scope>NUCLEOTIDE SEQUENCE [LARGE SCALE GENOMIC DNA]</scope>
    <source>
        <strain evidence="1 3">Gilliam</strain>
    </source>
</reference>
<protein>
    <submittedName>
        <fullName evidence="2">Conjugal transfer protein TraN</fullName>
    </submittedName>
    <submittedName>
        <fullName evidence="1">Putative conjugative transfer protein</fullName>
    </submittedName>
</protein>
<keyword evidence="4" id="KW-1185">Reference proteome</keyword>
<evidence type="ECO:0000313" key="2">
    <source>
        <dbReference type="EMBL" id="SPR03032.1"/>
    </source>
</evidence>
<reference evidence="2" key="2">
    <citation type="submission" date="2018-03" db="EMBL/GenBank/DDBJ databases">
        <authorList>
            <person name="Keele B.F."/>
        </authorList>
    </citation>
    <scope>NUCLEOTIDE SEQUENCE [LARGE SCALE GENOMIC DNA]</scope>
    <source>
        <strain evidence="2">Gilliam</strain>
    </source>
</reference>
<dbReference type="Proteomes" id="UP000244959">
    <property type="component" value="Chromosome I"/>
</dbReference>
<evidence type="ECO:0000313" key="4">
    <source>
        <dbReference type="Proteomes" id="UP000244959"/>
    </source>
</evidence>